<accession>A0A7R9IRK5</accession>
<reference evidence="3" key="1">
    <citation type="submission" date="2020-11" db="EMBL/GenBank/DDBJ databases">
        <authorList>
            <person name="Tran Van P."/>
        </authorList>
    </citation>
    <scope>NUCLEOTIDE SEQUENCE</scope>
</reference>
<feature type="transmembrane region" description="Helical" evidence="1">
    <location>
        <begin position="30"/>
        <end position="52"/>
    </location>
</feature>
<dbReference type="Pfam" id="PF20413">
    <property type="entry name" value="BLTP1_N"/>
    <property type="match status" value="1"/>
</dbReference>
<dbReference type="InterPro" id="IPR033616">
    <property type="entry name" value="BLTP1"/>
</dbReference>
<evidence type="ECO:0000313" key="3">
    <source>
        <dbReference type="EMBL" id="CAD7463263.1"/>
    </source>
</evidence>
<dbReference type="GO" id="GO:0098793">
    <property type="term" value="C:presynapse"/>
    <property type="evidence" value="ECO:0007669"/>
    <property type="project" value="GOC"/>
</dbReference>
<dbReference type="PANTHER" id="PTHR31640">
    <property type="entry name" value="TRANSMEMBRANE PROTEIN KIAA1109"/>
    <property type="match status" value="1"/>
</dbReference>
<dbReference type="PANTHER" id="PTHR31640:SF1">
    <property type="entry name" value="BRIDGE-LIKE LIPID TRANSFER PROTEIN FAMILY MEMBER 1"/>
    <property type="match status" value="1"/>
</dbReference>
<dbReference type="AlphaFoldDB" id="A0A7R9IRK5"/>
<dbReference type="InterPro" id="IPR047104">
    <property type="entry name" value="BLTP1_N"/>
</dbReference>
<name>A0A7R9IRK5_9NEOP</name>
<gene>
    <name evidence="3" type="ORF">TTEB3V08_LOCUS11149</name>
</gene>
<dbReference type="GO" id="GO:0048488">
    <property type="term" value="P:synaptic vesicle endocytosis"/>
    <property type="evidence" value="ECO:0007669"/>
    <property type="project" value="TreeGrafter"/>
</dbReference>
<evidence type="ECO:0000256" key="1">
    <source>
        <dbReference type="SAM" id="Phobius"/>
    </source>
</evidence>
<protein>
    <recommendedName>
        <fullName evidence="2">Bridge-like lipid transfer protein family member 1 N-terminal domain-containing protein</fullName>
    </recommendedName>
</protein>
<keyword evidence="1" id="KW-1133">Transmembrane helix</keyword>
<keyword evidence="1" id="KW-0812">Transmembrane</keyword>
<feature type="domain" description="Bridge-like lipid transfer protein family member 1 N-terminal" evidence="2">
    <location>
        <begin position="308"/>
        <end position="457"/>
    </location>
</feature>
<keyword evidence="1" id="KW-0472">Membrane</keyword>
<proteinExistence type="predicted"/>
<evidence type="ECO:0000259" key="2">
    <source>
        <dbReference type="Pfam" id="PF20413"/>
    </source>
</evidence>
<organism evidence="3">
    <name type="scientific">Timema tahoe</name>
    <dbReference type="NCBI Taxonomy" id="61484"/>
    <lineage>
        <taxon>Eukaryota</taxon>
        <taxon>Metazoa</taxon>
        <taxon>Ecdysozoa</taxon>
        <taxon>Arthropoda</taxon>
        <taxon>Hexapoda</taxon>
        <taxon>Insecta</taxon>
        <taxon>Pterygota</taxon>
        <taxon>Neoptera</taxon>
        <taxon>Polyneoptera</taxon>
        <taxon>Phasmatodea</taxon>
        <taxon>Timematodea</taxon>
        <taxon>Timematoidea</taxon>
        <taxon>Timematidae</taxon>
        <taxon>Timema</taxon>
    </lineage>
</organism>
<sequence length="462" mass="52839">MEVPLYELEPEAAHWNLTNHINNIKMDSNFAWLLCSLVSAMAWVIYITYYNARVMGFFITRLLNKLFIHTGYMQVAGHFRSNCPKLKGKKQQKNSTHKANVAEASDDEFSLTVSTSVACCDGSVWLLDSGATEHMISDKNISLVSNKRRLSKSIKIKIAKSESMLCAEEIGDIHTFVTHKGSITCNVLSGKIMFRNIAYVTHDYTIRIQDGWLIFRWWRSYVPKDVSEDPFSFEAVDKLDNSLQTEFLDLKYDYEAKIIFKQSGYELFWVKLMDTYPQLWGKTEPLLISFPSTYLVEKGFSSVVQLLTKQKINLSHSDTRLSVQLNGFELHVYNRCKLYSKLEQDFFLGSQMFPCMDETNKDGKEKSENKITDDALGVVTISGTQGAASLSHSWRDLIPVIKMDISSGRVVFGNRLVPTTLSINVEEAHFVYSTKPAASRLDHFMHFIKCKSENFKVRGIKY</sequence>
<dbReference type="EMBL" id="OE007601">
    <property type="protein sequence ID" value="CAD7463263.1"/>
    <property type="molecule type" value="Genomic_DNA"/>
</dbReference>